<dbReference type="AlphaFoldDB" id="A0A2P6MR52"/>
<sequence>MGAPPTMNHKTRILKERAYPSINGPAFQVTSLQLRGVPLLFGTAHCEFEYNKRKNLQYCQAQHKVHRCSSKECTPMKKCHCGVWSPHKNQTVQ</sequence>
<keyword evidence="2" id="KW-1185">Reference proteome</keyword>
<reference evidence="1 2" key="1">
    <citation type="journal article" date="2018" name="Genome Biol. Evol.">
        <title>Multiple Roots of Fruiting Body Formation in Amoebozoa.</title>
        <authorList>
            <person name="Hillmann F."/>
            <person name="Forbes G."/>
            <person name="Novohradska S."/>
            <person name="Ferling I."/>
            <person name="Riege K."/>
            <person name="Groth M."/>
            <person name="Westermann M."/>
            <person name="Marz M."/>
            <person name="Spaller T."/>
            <person name="Winckler T."/>
            <person name="Schaap P."/>
            <person name="Glockner G."/>
        </authorList>
    </citation>
    <scope>NUCLEOTIDE SEQUENCE [LARGE SCALE GENOMIC DNA]</scope>
    <source>
        <strain evidence="1 2">Jena</strain>
    </source>
</reference>
<dbReference type="InParanoid" id="A0A2P6MR52"/>
<dbReference type="EMBL" id="MDYQ01000490">
    <property type="protein sequence ID" value="PRP74189.1"/>
    <property type="molecule type" value="Genomic_DNA"/>
</dbReference>
<dbReference type="Proteomes" id="UP000241769">
    <property type="component" value="Unassembled WGS sequence"/>
</dbReference>
<protein>
    <submittedName>
        <fullName evidence="1">Uncharacterized protein</fullName>
    </submittedName>
</protein>
<gene>
    <name evidence="1" type="ORF">PROFUN_16366</name>
</gene>
<proteinExistence type="predicted"/>
<name>A0A2P6MR52_9EUKA</name>
<organism evidence="1 2">
    <name type="scientific">Planoprotostelium fungivorum</name>
    <dbReference type="NCBI Taxonomy" id="1890364"/>
    <lineage>
        <taxon>Eukaryota</taxon>
        <taxon>Amoebozoa</taxon>
        <taxon>Evosea</taxon>
        <taxon>Variosea</taxon>
        <taxon>Cavosteliida</taxon>
        <taxon>Cavosteliaceae</taxon>
        <taxon>Planoprotostelium</taxon>
    </lineage>
</organism>
<evidence type="ECO:0000313" key="1">
    <source>
        <dbReference type="EMBL" id="PRP74189.1"/>
    </source>
</evidence>
<accession>A0A2P6MR52</accession>
<comment type="caution">
    <text evidence="1">The sequence shown here is derived from an EMBL/GenBank/DDBJ whole genome shotgun (WGS) entry which is preliminary data.</text>
</comment>
<evidence type="ECO:0000313" key="2">
    <source>
        <dbReference type="Proteomes" id="UP000241769"/>
    </source>
</evidence>